<dbReference type="InterPro" id="IPR038506">
    <property type="entry name" value="GLE1-like_sf"/>
</dbReference>
<proteinExistence type="inferred from homology"/>
<feature type="compositionally biased region" description="Gly residues" evidence="15">
    <location>
        <begin position="1090"/>
        <end position="1110"/>
    </location>
</feature>
<feature type="zinc finger region" description="C3H1-type" evidence="14">
    <location>
        <begin position="1063"/>
        <end position="1090"/>
    </location>
</feature>
<evidence type="ECO:0000256" key="10">
    <source>
        <dbReference type="ARBA" id="ARBA00023132"/>
    </source>
</evidence>
<feature type="compositionally biased region" description="Polar residues" evidence="15">
    <location>
        <begin position="1138"/>
        <end position="1148"/>
    </location>
</feature>
<dbReference type="GO" id="GO:0008270">
    <property type="term" value="F:zinc ion binding"/>
    <property type="evidence" value="ECO:0007669"/>
    <property type="project" value="UniProtKB-KW"/>
</dbReference>
<dbReference type="PROSITE" id="PS50103">
    <property type="entry name" value="ZF_C3H1"/>
    <property type="match status" value="2"/>
</dbReference>
<dbReference type="Gene3D" id="2.30.30.1190">
    <property type="match status" value="1"/>
</dbReference>
<evidence type="ECO:0000313" key="17">
    <source>
        <dbReference type="EMBL" id="KAL3791419.1"/>
    </source>
</evidence>
<comment type="subcellular location">
    <subcellularLocation>
        <location evidence="1">Nucleus</location>
        <location evidence="1">Nuclear pore complex</location>
    </subcellularLocation>
</comment>
<feature type="zinc finger region" description="C3H1-type" evidence="14">
    <location>
        <begin position="1020"/>
        <end position="1047"/>
    </location>
</feature>
<dbReference type="InterPro" id="IPR012476">
    <property type="entry name" value="GLE1"/>
</dbReference>
<evidence type="ECO:0000256" key="9">
    <source>
        <dbReference type="ARBA" id="ARBA00023010"/>
    </source>
</evidence>
<feature type="region of interest" description="Disordered" evidence="15">
    <location>
        <begin position="814"/>
        <end position="835"/>
    </location>
</feature>
<feature type="compositionally biased region" description="Basic and acidic residues" evidence="15">
    <location>
        <begin position="712"/>
        <end position="721"/>
    </location>
</feature>
<keyword evidence="3" id="KW-0813">Transport</keyword>
<evidence type="ECO:0000256" key="3">
    <source>
        <dbReference type="ARBA" id="ARBA00022448"/>
    </source>
</evidence>
<evidence type="ECO:0000256" key="7">
    <source>
        <dbReference type="ARBA" id="ARBA00022833"/>
    </source>
</evidence>
<keyword evidence="18" id="KW-1185">Reference proteome</keyword>
<feature type="domain" description="C3H1-type" evidence="16">
    <location>
        <begin position="1020"/>
        <end position="1047"/>
    </location>
</feature>
<feature type="region of interest" description="Disordered" evidence="15">
    <location>
        <begin position="706"/>
        <end position="780"/>
    </location>
</feature>
<feature type="region of interest" description="Disordered" evidence="15">
    <location>
        <begin position="989"/>
        <end position="1016"/>
    </location>
</feature>
<feature type="region of interest" description="Disordered" evidence="15">
    <location>
        <begin position="181"/>
        <end position="213"/>
    </location>
</feature>
<dbReference type="InterPro" id="IPR036855">
    <property type="entry name" value="Znf_CCCH_sf"/>
</dbReference>
<keyword evidence="8" id="KW-0653">Protein transport</keyword>
<dbReference type="Pfam" id="PF00642">
    <property type="entry name" value="zf-CCCH"/>
    <property type="match status" value="1"/>
</dbReference>
<evidence type="ECO:0000256" key="13">
    <source>
        <dbReference type="ARBA" id="ARBA00029983"/>
    </source>
</evidence>
<name>A0ABD3PUT1_9STRA</name>
<protein>
    <recommendedName>
        <fullName evidence="12">mRNA export factor GLE1</fullName>
    </recommendedName>
    <alternativeName>
        <fullName evidence="13">Nucleoporin GLE1</fullName>
    </alternativeName>
</protein>
<evidence type="ECO:0000256" key="5">
    <source>
        <dbReference type="ARBA" id="ARBA00022771"/>
    </source>
</evidence>
<keyword evidence="10" id="KW-0906">Nuclear pore complex</keyword>
<dbReference type="Pfam" id="PF14608">
    <property type="entry name" value="zf-CCCH_2"/>
    <property type="match status" value="1"/>
</dbReference>
<comment type="similarity">
    <text evidence="2">Belongs to the GLE1 family.</text>
</comment>
<keyword evidence="5 14" id="KW-0863">Zinc-finger</keyword>
<dbReference type="PANTHER" id="PTHR12960:SF0">
    <property type="entry name" value="MRNA EXPORT FACTOR GLE1"/>
    <property type="match status" value="1"/>
</dbReference>
<evidence type="ECO:0000256" key="4">
    <source>
        <dbReference type="ARBA" id="ARBA00022723"/>
    </source>
</evidence>
<dbReference type="SMART" id="SM00356">
    <property type="entry name" value="ZnF_C3H1"/>
    <property type="match status" value="2"/>
</dbReference>
<feature type="compositionally biased region" description="Polar residues" evidence="15">
    <location>
        <begin position="993"/>
        <end position="1016"/>
    </location>
</feature>
<reference evidence="17 18" key="1">
    <citation type="submission" date="2024-10" db="EMBL/GenBank/DDBJ databases">
        <title>Updated reference genomes for cyclostephanoid diatoms.</title>
        <authorList>
            <person name="Roberts W.R."/>
            <person name="Alverson A.J."/>
        </authorList>
    </citation>
    <scope>NUCLEOTIDE SEQUENCE [LARGE SCALE GENOMIC DNA]</scope>
    <source>
        <strain evidence="17 18">AJA276-08</strain>
    </source>
</reference>
<feature type="compositionally biased region" description="Low complexity" evidence="15">
    <location>
        <begin position="722"/>
        <end position="732"/>
    </location>
</feature>
<feature type="region of interest" description="Disordered" evidence="15">
    <location>
        <begin position="1"/>
        <end position="134"/>
    </location>
</feature>
<dbReference type="AlphaFoldDB" id="A0ABD3PUT1"/>
<feature type="region of interest" description="Disordered" evidence="15">
    <location>
        <begin position="1086"/>
        <end position="1154"/>
    </location>
</feature>
<dbReference type="SUPFAM" id="SSF90229">
    <property type="entry name" value="CCCH zinc finger"/>
    <property type="match status" value="2"/>
</dbReference>
<keyword evidence="11" id="KW-0539">Nucleus</keyword>
<dbReference type="Pfam" id="PF07817">
    <property type="entry name" value="GLE1"/>
    <property type="match status" value="1"/>
</dbReference>
<dbReference type="GO" id="GO:0051028">
    <property type="term" value="P:mRNA transport"/>
    <property type="evidence" value="ECO:0007669"/>
    <property type="project" value="UniProtKB-KW"/>
</dbReference>
<feature type="compositionally biased region" description="Low complexity" evidence="15">
    <location>
        <begin position="20"/>
        <end position="40"/>
    </location>
</feature>
<dbReference type="Gene3D" id="1.20.120.1350">
    <property type="entry name" value="Pneumovirus matrix protein 2 (M2), zinc-binding domain"/>
    <property type="match status" value="1"/>
</dbReference>
<dbReference type="Gene3D" id="1.25.40.510">
    <property type="entry name" value="GLE1-like"/>
    <property type="match status" value="1"/>
</dbReference>
<keyword evidence="9" id="KW-0811">Translocation</keyword>
<dbReference type="EMBL" id="JALLAZ020000593">
    <property type="protein sequence ID" value="KAL3791419.1"/>
    <property type="molecule type" value="Genomic_DNA"/>
</dbReference>
<comment type="caution">
    <text evidence="17">The sequence shown here is derived from an EMBL/GenBank/DDBJ whole genome shotgun (WGS) entry which is preliminary data.</text>
</comment>
<evidence type="ECO:0000256" key="15">
    <source>
        <dbReference type="SAM" id="MobiDB-lite"/>
    </source>
</evidence>
<evidence type="ECO:0000256" key="1">
    <source>
        <dbReference type="ARBA" id="ARBA00004567"/>
    </source>
</evidence>
<dbReference type="PANTHER" id="PTHR12960">
    <property type="entry name" value="GLE-1-RELATED"/>
    <property type="match status" value="1"/>
</dbReference>
<feature type="compositionally biased region" description="Acidic residues" evidence="15">
    <location>
        <begin position="198"/>
        <end position="211"/>
    </location>
</feature>
<evidence type="ECO:0000313" key="18">
    <source>
        <dbReference type="Proteomes" id="UP001530315"/>
    </source>
</evidence>
<feature type="compositionally biased region" description="Acidic residues" evidence="15">
    <location>
        <begin position="68"/>
        <end position="91"/>
    </location>
</feature>
<sequence>MARFSLSPPVSSSVRRRRQQQQQQQRPSTSSSSSTAAAPQWKWTFPPQDRYYRSQTSTSSSTTSSSSSEEEEEEEEDGEEEEDDEDVEEEEPPHPLGFESSSSSSSYGRTRFGLSPGASRRGGHVPPSAEEDDRAWDALIRIDDNRRPSSSVALPVRSYNLDLRGTRVPSGALLLHAAATTSSRLRRRGGRAGVEGEGKEDDDDDDDDADVEGMRSGMDRIAGLVAAARLVRDEDEDDYDVLRISPPRSTSRLLQLASACEDMHSGVSREMRDLERESTSRYRESCRGLLLLLRAEDELAASARTRIDERRRLVEEEGEKLRLERDAREGAMRATREEEGRVAAERAAIEEARAEGGRRREARRLEAMAGAARAVEEEAARADGHVDRAIELATRVDDMRSGLRAFDESSAAGRRRLQFKKVVNGRVNTLSHDSGKVRNVADAVIDAIARAARDDDDYESTRTTTAGGSDPALALGRRYLLDLLCSNLIVRAQADGFNGTRGDGFPLAATFASVSVRCAEICPLLEGHLYRVCPTAVPALSLVRGDRGGGNGNNNNDGEYLMESLGMIRDKNGEFESFDKFLHRTEGLISVMANIMSSLPSNHTLLGGHAGAITWLRRFMDLLPPAPTSPLPLITAPVLVAFLTGAGHMLANRYPEEFASLLDNVKKSVDRRLDVSPVGVPSATRLRKVLDDVGFEGLRKDLPNGAVADLYDDGKGERSDADAGAGSGMSSSTAFGKTHMHPSSAFGETTFGGSAGGGADATNNPFSPSEWGGSTTEFSSTASTATVSNTSSSLGTLSSPFASDVGSGVGGSGFGPSTAAAPSPSPFGGGQSSWFGTTVAASTPAPGLAPATMPSSFGGFDQSSGFGMVAAAPAPSAGFAPATMPSPFGGVGQSSGFGMVAAAAAPSTGFASATAPSPFGVAPSPFGGGGGQSPGFGFASAATSSSFGVSTAPAPSPFSAAPAPAAAGFGSSTFASTAGQQTSPFGAGGFGGNPSSFPAPSPFGNNSSWQGIGNNTAGQGDKKQLCKFFASGSCNKGDRCNFSHEINSVGQGQSSGGSKPGGGNGKAPCKFFASGQCRSGSACRFSHEQTGGGGAPSFGSGTAFGGGGFGQASNPSPFSGGGSSGGGVFGTSQFGTAGVSNTSRSSNPFGGPRR</sequence>
<evidence type="ECO:0000256" key="8">
    <source>
        <dbReference type="ARBA" id="ARBA00022927"/>
    </source>
</evidence>
<evidence type="ECO:0000256" key="11">
    <source>
        <dbReference type="ARBA" id="ARBA00023242"/>
    </source>
</evidence>
<keyword evidence="4 14" id="KW-0479">Metal-binding</keyword>
<evidence type="ECO:0000256" key="12">
    <source>
        <dbReference type="ARBA" id="ARBA00026227"/>
    </source>
</evidence>
<organism evidence="17 18">
    <name type="scientific">Stephanodiscus triporus</name>
    <dbReference type="NCBI Taxonomy" id="2934178"/>
    <lineage>
        <taxon>Eukaryota</taxon>
        <taxon>Sar</taxon>
        <taxon>Stramenopiles</taxon>
        <taxon>Ochrophyta</taxon>
        <taxon>Bacillariophyta</taxon>
        <taxon>Coscinodiscophyceae</taxon>
        <taxon>Thalassiosirophycidae</taxon>
        <taxon>Stephanodiscales</taxon>
        <taxon>Stephanodiscaceae</taxon>
        <taxon>Stephanodiscus</taxon>
    </lineage>
</organism>
<evidence type="ECO:0000259" key="16">
    <source>
        <dbReference type="PROSITE" id="PS50103"/>
    </source>
</evidence>
<evidence type="ECO:0000256" key="14">
    <source>
        <dbReference type="PROSITE-ProRule" id="PRU00723"/>
    </source>
</evidence>
<feature type="compositionally biased region" description="Gly residues" evidence="15">
    <location>
        <begin position="1119"/>
        <end position="1129"/>
    </location>
</feature>
<gene>
    <name evidence="17" type="ORF">ACHAW5_005793</name>
</gene>
<feature type="domain" description="C3H1-type" evidence="16">
    <location>
        <begin position="1063"/>
        <end position="1090"/>
    </location>
</feature>
<dbReference type="InterPro" id="IPR000571">
    <property type="entry name" value="Znf_CCCH"/>
</dbReference>
<feature type="compositionally biased region" description="Low complexity" evidence="15">
    <location>
        <begin position="56"/>
        <end position="67"/>
    </location>
</feature>
<dbReference type="GO" id="GO:0005643">
    <property type="term" value="C:nuclear pore"/>
    <property type="evidence" value="ECO:0007669"/>
    <property type="project" value="UniProtKB-SubCell"/>
</dbReference>
<dbReference type="Proteomes" id="UP001530315">
    <property type="component" value="Unassembled WGS sequence"/>
</dbReference>
<accession>A0ABD3PUT1</accession>
<keyword evidence="6" id="KW-0509">mRNA transport</keyword>
<dbReference type="GO" id="GO:0015031">
    <property type="term" value="P:protein transport"/>
    <property type="evidence" value="ECO:0007669"/>
    <property type="project" value="UniProtKB-KW"/>
</dbReference>
<keyword evidence="7 14" id="KW-0862">Zinc</keyword>
<evidence type="ECO:0000256" key="6">
    <source>
        <dbReference type="ARBA" id="ARBA00022816"/>
    </source>
</evidence>
<evidence type="ECO:0000256" key="2">
    <source>
        <dbReference type="ARBA" id="ARBA00011056"/>
    </source>
</evidence>